<protein>
    <submittedName>
        <fullName evidence="1">PqqD family protein</fullName>
    </submittedName>
</protein>
<dbReference type="AlphaFoldDB" id="A0A9D2N8A9"/>
<gene>
    <name evidence="1" type="ORF">H9705_01725</name>
</gene>
<organism evidence="1 2">
    <name type="scientific">Candidatus Fusicatenibacter intestinigallinarum</name>
    <dbReference type="NCBI Taxonomy" id="2838598"/>
    <lineage>
        <taxon>Bacteria</taxon>
        <taxon>Bacillati</taxon>
        <taxon>Bacillota</taxon>
        <taxon>Clostridia</taxon>
        <taxon>Lachnospirales</taxon>
        <taxon>Lachnospiraceae</taxon>
        <taxon>Fusicatenibacter</taxon>
    </lineage>
</organism>
<reference evidence="1" key="2">
    <citation type="submission" date="2021-04" db="EMBL/GenBank/DDBJ databases">
        <authorList>
            <person name="Gilroy R."/>
        </authorList>
    </citation>
    <scope>NUCLEOTIDE SEQUENCE</scope>
    <source>
        <strain evidence="1">CHK185-5351</strain>
    </source>
</reference>
<dbReference type="Gene3D" id="1.10.10.1150">
    <property type="entry name" value="Coenzyme PQQ synthesis protein D (PqqD)"/>
    <property type="match status" value="1"/>
</dbReference>
<proteinExistence type="predicted"/>
<accession>A0A9D2N8A9</accession>
<dbReference type="Pfam" id="PF05402">
    <property type="entry name" value="PqqD"/>
    <property type="match status" value="1"/>
</dbReference>
<evidence type="ECO:0000313" key="2">
    <source>
        <dbReference type="Proteomes" id="UP000823849"/>
    </source>
</evidence>
<dbReference type="EMBL" id="DWWU01000009">
    <property type="protein sequence ID" value="HJC14535.1"/>
    <property type="molecule type" value="Genomic_DNA"/>
</dbReference>
<dbReference type="InterPro" id="IPR008792">
    <property type="entry name" value="PQQD"/>
</dbReference>
<sequence length="112" mass="12397">MDTGRNMKVQEDVVLREIAGECFLIPTGKTVLKYNGLLHVSPLEAELWEMLRQGTNLEELVQTMMTVYDVQENALREDIQEFLDRLDGSGILISDGEETGVPAETAAAAGEK</sequence>
<comment type="caution">
    <text evidence="1">The sequence shown here is derived from an EMBL/GenBank/DDBJ whole genome shotgun (WGS) entry which is preliminary data.</text>
</comment>
<evidence type="ECO:0000313" key="1">
    <source>
        <dbReference type="EMBL" id="HJC14535.1"/>
    </source>
</evidence>
<dbReference type="InterPro" id="IPR041881">
    <property type="entry name" value="PqqD_sf"/>
</dbReference>
<dbReference type="Proteomes" id="UP000823849">
    <property type="component" value="Unassembled WGS sequence"/>
</dbReference>
<reference evidence="1" key="1">
    <citation type="journal article" date="2021" name="PeerJ">
        <title>Extensive microbial diversity within the chicken gut microbiome revealed by metagenomics and culture.</title>
        <authorList>
            <person name="Gilroy R."/>
            <person name="Ravi A."/>
            <person name="Getino M."/>
            <person name="Pursley I."/>
            <person name="Horton D.L."/>
            <person name="Alikhan N.F."/>
            <person name="Baker D."/>
            <person name="Gharbi K."/>
            <person name="Hall N."/>
            <person name="Watson M."/>
            <person name="Adriaenssens E.M."/>
            <person name="Foster-Nyarko E."/>
            <person name="Jarju S."/>
            <person name="Secka A."/>
            <person name="Antonio M."/>
            <person name="Oren A."/>
            <person name="Chaudhuri R.R."/>
            <person name="La Ragione R."/>
            <person name="Hildebrand F."/>
            <person name="Pallen M.J."/>
        </authorList>
    </citation>
    <scope>NUCLEOTIDE SEQUENCE</scope>
    <source>
        <strain evidence="1">CHK185-5351</strain>
    </source>
</reference>
<name>A0A9D2N8A9_9FIRM</name>